<evidence type="ECO:0000313" key="2">
    <source>
        <dbReference type="EMBL" id="QPG98453.1"/>
    </source>
</evidence>
<dbReference type="PANTHER" id="PTHR33657">
    <property type="entry name" value="DOMAIN PROTEIN, PUTATIVE (AFU_ORTHOLOGUE AFUA_5G00600)-RELATED"/>
    <property type="match status" value="1"/>
</dbReference>
<feature type="signal peptide" evidence="1">
    <location>
        <begin position="1"/>
        <end position="19"/>
    </location>
</feature>
<gene>
    <name evidence="2" type="ORF">C2857_007624</name>
</gene>
<protein>
    <submittedName>
        <fullName evidence="2">Uncharacterized protein</fullName>
    </submittedName>
</protein>
<dbReference type="InterPro" id="IPR008701">
    <property type="entry name" value="NPP1"/>
</dbReference>
<evidence type="ECO:0000256" key="1">
    <source>
        <dbReference type="SAM" id="SignalP"/>
    </source>
</evidence>
<dbReference type="OrthoDB" id="89086at2759"/>
<dbReference type="PANTHER" id="PTHR33657:SF6">
    <property type="entry name" value="SECRETED PROTEIN"/>
    <property type="match status" value="1"/>
</dbReference>
<dbReference type="Proteomes" id="UP000594364">
    <property type="component" value="Chromosome 2"/>
</dbReference>
<evidence type="ECO:0000313" key="3">
    <source>
        <dbReference type="Proteomes" id="UP000594364"/>
    </source>
</evidence>
<organism evidence="2 3">
    <name type="scientific">Epichloe festucae (strain Fl1)</name>
    <dbReference type="NCBI Taxonomy" id="877507"/>
    <lineage>
        <taxon>Eukaryota</taxon>
        <taxon>Fungi</taxon>
        <taxon>Dikarya</taxon>
        <taxon>Ascomycota</taxon>
        <taxon>Pezizomycotina</taxon>
        <taxon>Sordariomycetes</taxon>
        <taxon>Hypocreomycetidae</taxon>
        <taxon>Hypocreales</taxon>
        <taxon>Clavicipitaceae</taxon>
        <taxon>Epichloe</taxon>
    </lineage>
</organism>
<keyword evidence="3" id="KW-1185">Reference proteome</keyword>
<dbReference type="PIRSF" id="PIRSF029958">
    <property type="entry name" value="Necrosis-inducing_protein"/>
    <property type="match status" value="1"/>
</dbReference>
<dbReference type="Pfam" id="PF05630">
    <property type="entry name" value="NPP1"/>
    <property type="match status" value="1"/>
</dbReference>
<feature type="chain" id="PRO_5034503923" evidence="1">
    <location>
        <begin position="20"/>
        <end position="280"/>
    </location>
</feature>
<accession>A0A7S9PUV2</accession>
<dbReference type="EMBL" id="CP031386">
    <property type="protein sequence ID" value="QPG98453.1"/>
    <property type="molecule type" value="Genomic_DNA"/>
</dbReference>
<dbReference type="AlphaFoldDB" id="A0A7S9PUV2"/>
<proteinExistence type="predicted"/>
<sequence>MKGTPTIIAMLSVAGSAIALPFTTTGVDVVSTAIAGAAGPANSRPSPPRALPQNASERALQFQPLLDYDLDSCYNVPAIDAQGNLAQGLKSTYQSNTRDCRDEEDLDNQNVYVRERCNNGWCAYMYEHYFEKDVGIEHVAGIASGHRHEWENAVVVVRQDEDLPRLVSASAHDGYDTREPLRVRFQDGHAKIVYHKHGSGTHALRFANARDENIENDRGVWVQGALVEWNGFPSIKLRDRMVQAFNGTGTQPKIADAHFGAYLAKAIRHRIPEFDPFLEG</sequence>
<reference evidence="2 3" key="1">
    <citation type="journal article" date="2018" name="PLoS Genet.">
        <title>Repeat elements organise 3D genome structure and mediate transcription in the filamentous fungus Epichloe festucae.</title>
        <authorList>
            <person name="Winter D.J."/>
            <person name="Ganley A.R.D."/>
            <person name="Young C.A."/>
            <person name="Liachko I."/>
            <person name="Schardl C.L."/>
            <person name="Dupont P.Y."/>
            <person name="Berry D."/>
            <person name="Ram A."/>
            <person name="Scott B."/>
            <person name="Cox M.P."/>
        </authorList>
    </citation>
    <scope>NUCLEOTIDE SEQUENCE [LARGE SCALE GENOMIC DNA]</scope>
    <source>
        <strain evidence="2 3">Fl1</strain>
    </source>
</reference>
<name>A0A7S9PUV2_EPIFF</name>
<keyword evidence="1" id="KW-0732">Signal</keyword>